<comment type="caution">
    <text evidence="1">The sequence shown here is derived from an EMBL/GenBank/DDBJ whole genome shotgun (WGS) entry which is preliminary data.</text>
</comment>
<gene>
    <name evidence="1" type="ORF">BJ971_006834</name>
</gene>
<accession>A0A7W7I4V8</accession>
<dbReference type="AlphaFoldDB" id="A0A7W7I4V8"/>
<reference evidence="1 2" key="1">
    <citation type="submission" date="2020-08" db="EMBL/GenBank/DDBJ databases">
        <title>Sequencing the genomes of 1000 actinobacteria strains.</title>
        <authorList>
            <person name="Klenk H.-P."/>
        </authorList>
    </citation>
    <scope>NUCLEOTIDE SEQUENCE [LARGE SCALE GENOMIC DNA]</scope>
    <source>
        <strain evidence="1 2">DSM 43149</strain>
    </source>
</reference>
<organism evidence="1 2">
    <name type="scientific">Actinoplanes digitatis</name>
    <dbReference type="NCBI Taxonomy" id="1868"/>
    <lineage>
        <taxon>Bacteria</taxon>
        <taxon>Bacillati</taxon>
        <taxon>Actinomycetota</taxon>
        <taxon>Actinomycetes</taxon>
        <taxon>Micromonosporales</taxon>
        <taxon>Micromonosporaceae</taxon>
        <taxon>Actinoplanes</taxon>
    </lineage>
</organism>
<protein>
    <submittedName>
        <fullName evidence="1">Bifunctional non-homologous end joining protein LigD</fullName>
        <ecNumber evidence="1">6.5.1.1</ecNumber>
    </submittedName>
</protein>
<evidence type="ECO:0000313" key="1">
    <source>
        <dbReference type="EMBL" id="MBB4766278.1"/>
    </source>
</evidence>
<dbReference type="GO" id="GO:0003910">
    <property type="term" value="F:DNA ligase (ATP) activity"/>
    <property type="evidence" value="ECO:0007669"/>
    <property type="project" value="UniProtKB-EC"/>
</dbReference>
<evidence type="ECO:0000313" key="2">
    <source>
        <dbReference type="Proteomes" id="UP000578112"/>
    </source>
</evidence>
<proteinExistence type="predicted"/>
<name>A0A7W7I4V8_9ACTN</name>
<sequence>MADVEGGMQTPDGTWRVEIVRRRQTRWYRIVHGEDVIDWLSIAAVERILDEAGVDRRLLVELDPSAPKPRRTA</sequence>
<keyword evidence="1" id="KW-0436">Ligase</keyword>
<dbReference type="Proteomes" id="UP000578112">
    <property type="component" value="Unassembled WGS sequence"/>
</dbReference>
<dbReference type="RefSeq" id="WP_184997414.1">
    <property type="nucleotide sequence ID" value="NZ_BOMK01000044.1"/>
</dbReference>
<dbReference type="EMBL" id="JACHNH010000001">
    <property type="protein sequence ID" value="MBB4766278.1"/>
    <property type="molecule type" value="Genomic_DNA"/>
</dbReference>
<dbReference type="EC" id="6.5.1.1" evidence="1"/>
<keyword evidence="2" id="KW-1185">Reference proteome</keyword>